<sequence length="42" mass="4749">MSEKASKLILTPYAVKMPEKSGKEPGFDEYEKVGDEFTINIK</sequence>
<organism evidence="1 2">
    <name type="scientific">Clostridium beijerinckii</name>
    <name type="common">Clostridium MP</name>
    <dbReference type="NCBI Taxonomy" id="1520"/>
    <lineage>
        <taxon>Bacteria</taxon>
        <taxon>Bacillati</taxon>
        <taxon>Bacillota</taxon>
        <taxon>Clostridia</taxon>
        <taxon>Eubacteriales</taxon>
        <taxon>Clostridiaceae</taxon>
        <taxon>Clostridium</taxon>
    </lineage>
</organism>
<reference evidence="1" key="2">
    <citation type="journal article" date="2022" name="Nat. Biotechnol.">
        <title>Carbon-negative production of acetone and isopropanol by gas fermentation at industrial pilot scale.</title>
        <authorList>
            <person name="Liew F.E."/>
            <person name="Nogle R."/>
            <person name="Abdalla T."/>
            <person name="Rasor B.J."/>
            <person name="Canter C."/>
            <person name="Jensen R.O."/>
            <person name="Wang L."/>
            <person name="Strutz J."/>
            <person name="Chirania P."/>
            <person name="De Tissera S."/>
            <person name="Mueller A.P."/>
            <person name="Ruan Z."/>
            <person name="Gao A."/>
            <person name="Tran L."/>
            <person name="Engle N.L."/>
            <person name="Bromley J.C."/>
            <person name="Daniell J."/>
            <person name="Conrado R."/>
            <person name="Tschaplinski T.J."/>
            <person name="Giannone R.J."/>
            <person name="Hettich R.L."/>
            <person name="Karim A.S."/>
            <person name="Simpson S.D."/>
            <person name="Brown S.D."/>
            <person name="Leang C."/>
            <person name="Jewett M.C."/>
            <person name="Kopke M."/>
        </authorList>
    </citation>
    <scope>NUCLEOTIDE SEQUENCE</scope>
    <source>
        <strain evidence="1">DJ080</strain>
    </source>
</reference>
<evidence type="ECO:0000313" key="1">
    <source>
        <dbReference type="EMBL" id="NRT86395.1"/>
    </source>
</evidence>
<protein>
    <submittedName>
        <fullName evidence="1">Uncharacterized protein</fullName>
    </submittedName>
</protein>
<name>A0AAX0ATJ2_CLOBE</name>
<dbReference type="RefSeq" id="WP_274604183.1">
    <property type="nucleotide sequence ID" value="NZ_JABSWW010000001.1"/>
</dbReference>
<gene>
    <name evidence="1" type="ORF">B0H41_000074</name>
</gene>
<dbReference type="Proteomes" id="UP001193748">
    <property type="component" value="Unassembled WGS sequence"/>
</dbReference>
<evidence type="ECO:0000313" key="2">
    <source>
        <dbReference type="Proteomes" id="UP001193748"/>
    </source>
</evidence>
<reference evidence="1" key="1">
    <citation type="submission" date="2020-05" db="EMBL/GenBank/DDBJ databases">
        <authorList>
            <person name="Brown S."/>
            <person name="Huntemann M."/>
            <person name="Clum A."/>
            <person name="Spunde A."/>
            <person name="Palaniappan K."/>
            <person name="Ritter S."/>
            <person name="Mikhailova N."/>
            <person name="Chen I.-M."/>
            <person name="Stamatis D."/>
            <person name="Reddy T."/>
            <person name="O'Malley R."/>
            <person name="Daum C."/>
            <person name="Shapiro N."/>
            <person name="Ivanova N."/>
            <person name="Kyrpides N."/>
            <person name="Woyke T."/>
        </authorList>
    </citation>
    <scope>NUCLEOTIDE SEQUENCE</scope>
    <source>
        <strain evidence="1">DJ080</strain>
    </source>
</reference>
<dbReference type="AlphaFoldDB" id="A0AAX0ATJ2"/>
<comment type="caution">
    <text evidence="1">The sequence shown here is derived from an EMBL/GenBank/DDBJ whole genome shotgun (WGS) entry which is preliminary data.</text>
</comment>
<dbReference type="EMBL" id="JABSWW010000001">
    <property type="protein sequence ID" value="NRT86395.1"/>
    <property type="molecule type" value="Genomic_DNA"/>
</dbReference>
<accession>A0AAX0ATJ2</accession>
<proteinExistence type="predicted"/>